<keyword evidence="2" id="KW-0902">Two-component regulatory system</keyword>
<dbReference type="Gene3D" id="2.40.50.1020">
    <property type="entry name" value="LytTr DNA-binding domain"/>
    <property type="match status" value="1"/>
</dbReference>
<dbReference type="EMBL" id="JARPYI010000012">
    <property type="protein sequence ID" value="MDT2601697.1"/>
    <property type="molecule type" value="Genomic_DNA"/>
</dbReference>
<dbReference type="InterPro" id="IPR001789">
    <property type="entry name" value="Sig_transdc_resp-reg_receiver"/>
</dbReference>
<evidence type="ECO:0000256" key="3">
    <source>
        <dbReference type="ARBA" id="ARBA00023159"/>
    </source>
</evidence>
<feature type="modified residue" description="4-aspartylphosphate" evidence="5">
    <location>
        <position position="62"/>
    </location>
</feature>
<dbReference type="PANTHER" id="PTHR37299:SF3">
    <property type="entry name" value="STAGE 0 SPORULATION PROTEIN A HOMOLOG"/>
    <property type="match status" value="1"/>
</dbReference>
<evidence type="ECO:0000256" key="4">
    <source>
        <dbReference type="ARBA" id="ARBA00037164"/>
    </source>
</evidence>
<feature type="domain" description="HTH LytTR-type" evidence="7">
    <location>
        <begin position="146"/>
        <end position="247"/>
    </location>
</feature>
<dbReference type="Gene3D" id="3.40.50.2300">
    <property type="match status" value="1"/>
</dbReference>
<keyword evidence="3" id="KW-0010">Activator</keyword>
<dbReference type="InterPro" id="IPR011006">
    <property type="entry name" value="CheY-like_superfamily"/>
</dbReference>
<name>A0ABU3F449_9ENTE</name>
<dbReference type="PROSITE" id="PS50930">
    <property type="entry name" value="HTH_LYTTR"/>
    <property type="match status" value="1"/>
</dbReference>
<dbReference type="SMART" id="SM00850">
    <property type="entry name" value="LytTR"/>
    <property type="match status" value="1"/>
</dbReference>
<sequence>MSYPIIICGDQRIRLNLLESIIRKFTLFHNDTFQINFRTQNPIEVLKYIQRVQPSNGIYLLDIDFNHSINGVELAEKIRAQDVEAKIILITTYKEMLLLTIQKRIEILGVILKDQPLESFQIEIADLLMIAQQRIDALRTNKKQAFVFSIGPQTFILDIQEVYFIESSSLPHKVILYTKDEFYEFYGSLKDLEKQYPALFRMSRSCLVNPSNIKKINFKTRTVFFSSDLIRTFSLKKAPKIKEELDKFNTNTLNYSLYKNRKSPGKYHD</sequence>
<evidence type="ECO:0000256" key="5">
    <source>
        <dbReference type="PROSITE-ProRule" id="PRU00169"/>
    </source>
</evidence>
<comment type="caution">
    <text evidence="8">The sequence shown here is derived from an EMBL/GenBank/DDBJ whole genome shotgun (WGS) entry which is preliminary data.</text>
</comment>
<dbReference type="GO" id="GO:0003677">
    <property type="term" value="F:DNA binding"/>
    <property type="evidence" value="ECO:0007669"/>
    <property type="project" value="UniProtKB-KW"/>
</dbReference>
<evidence type="ECO:0000256" key="2">
    <source>
        <dbReference type="ARBA" id="ARBA00023012"/>
    </source>
</evidence>
<dbReference type="RefSeq" id="WP_311822236.1">
    <property type="nucleotide sequence ID" value="NZ_JARPYF010000011.1"/>
</dbReference>
<comment type="function">
    <text evidence="4">Required for high-level post-exponential phase expression of a series of secreted proteins.</text>
</comment>
<gene>
    <name evidence="8" type="ORF">P7D85_18100</name>
</gene>
<keyword evidence="1" id="KW-0963">Cytoplasm</keyword>
<keyword evidence="8" id="KW-0238">DNA-binding</keyword>
<accession>A0ABU3F449</accession>
<evidence type="ECO:0000259" key="7">
    <source>
        <dbReference type="PROSITE" id="PS50930"/>
    </source>
</evidence>
<dbReference type="PROSITE" id="PS50110">
    <property type="entry name" value="RESPONSE_REGULATORY"/>
    <property type="match status" value="1"/>
</dbReference>
<reference evidence="8 9" key="1">
    <citation type="submission" date="2023-03" db="EMBL/GenBank/DDBJ databases">
        <authorList>
            <person name="Shen W."/>
            <person name="Cai J."/>
        </authorList>
    </citation>
    <scope>NUCLEOTIDE SEQUENCE [LARGE SCALE GENOMIC DNA]</scope>
    <source>
        <strain evidence="8 9">D6-4</strain>
    </source>
</reference>
<dbReference type="PANTHER" id="PTHR37299">
    <property type="entry name" value="TRANSCRIPTIONAL REGULATOR-RELATED"/>
    <property type="match status" value="1"/>
</dbReference>
<organism evidence="8 9">
    <name type="scientific">Enterococcus hulanensis</name>
    <dbReference type="NCBI Taxonomy" id="2559929"/>
    <lineage>
        <taxon>Bacteria</taxon>
        <taxon>Bacillati</taxon>
        <taxon>Bacillota</taxon>
        <taxon>Bacilli</taxon>
        <taxon>Lactobacillales</taxon>
        <taxon>Enterococcaceae</taxon>
        <taxon>Enterococcus</taxon>
    </lineage>
</organism>
<evidence type="ECO:0000259" key="6">
    <source>
        <dbReference type="PROSITE" id="PS50110"/>
    </source>
</evidence>
<dbReference type="InterPro" id="IPR046947">
    <property type="entry name" value="LytR-like"/>
</dbReference>
<protein>
    <submittedName>
        <fullName evidence="8">LytTR family DNA-binding domain-containing protein</fullName>
    </submittedName>
</protein>
<keyword evidence="5" id="KW-0597">Phosphoprotein</keyword>
<dbReference type="Proteomes" id="UP001252875">
    <property type="component" value="Unassembled WGS sequence"/>
</dbReference>
<dbReference type="InterPro" id="IPR007492">
    <property type="entry name" value="LytTR_DNA-bd_dom"/>
</dbReference>
<proteinExistence type="predicted"/>
<feature type="domain" description="Response regulatory" evidence="6">
    <location>
        <begin position="4"/>
        <end position="128"/>
    </location>
</feature>
<keyword evidence="9" id="KW-1185">Reference proteome</keyword>
<dbReference type="SUPFAM" id="SSF52172">
    <property type="entry name" value="CheY-like"/>
    <property type="match status" value="1"/>
</dbReference>
<evidence type="ECO:0000256" key="1">
    <source>
        <dbReference type="ARBA" id="ARBA00022490"/>
    </source>
</evidence>
<evidence type="ECO:0000313" key="8">
    <source>
        <dbReference type="EMBL" id="MDT2601697.1"/>
    </source>
</evidence>
<dbReference type="Pfam" id="PF04397">
    <property type="entry name" value="LytTR"/>
    <property type="match status" value="1"/>
</dbReference>
<evidence type="ECO:0000313" key="9">
    <source>
        <dbReference type="Proteomes" id="UP001252875"/>
    </source>
</evidence>